<dbReference type="InterPro" id="IPR013096">
    <property type="entry name" value="Cupin_2"/>
</dbReference>
<dbReference type="HOGENOM" id="CLU_149791_1_1_2"/>
<dbReference type="OrthoDB" id="190812at2157"/>
<dbReference type="BioCyc" id="CNIT1237085:G1324-1405-MONOMER"/>
<dbReference type="CDD" id="cd02208">
    <property type="entry name" value="cupin_RmlC-like"/>
    <property type="match status" value="1"/>
</dbReference>
<dbReference type="KEGG" id="nga:Ngar_c14070"/>
<organism evidence="3 4">
    <name type="scientific">Nitrososphaera gargensis (strain Ga9.2)</name>
    <dbReference type="NCBI Taxonomy" id="1237085"/>
    <lineage>
        <taxon>Archaea</taxon>
        <taxon>Nitrososphaerota</taxon>
        <taxon>Nitrososphaeria</taxon>
        <taxon>Nitrososphaerales</taxon>
        <taxon>Nitrososphaeraceae</taxon>
        <taxon>Nitrososphaera</taxon>
    </lineage>
</organism>
<dbReference type="Proteomes" id="UP000008037">
    <property type="component" value="Chromosome"/>
</dbReference>
<dbReference type="PANTHER" id="PTHR35848:SF6">
    <property type="entry name" value="CUPIN TYPE-2 DOMAIN-CONTAINING PROTEIN"/>
    <property type="match status" value="1"/>
</dbReference>
<feature type="domain" description="Cupin type-2" evidence="2">
    <location>
        <begin position="36"/>
        <end position="101"/>
    </location>
</feature>
<dbReference type="EMBL" id="CP002408">
    <property type="protein sequence ID" value="AFU58343.1"/>
    <property type="molecule type" value="Genomic_DNA"/>
</dbReference>
<gene>
    <name evidence="3" type="ordered locus">Ngar_c14070</name>
</gene>
<dbReference type="SUPFAM" id="SSF51182">
    <property type="entry name" value="RmlC-like cupins"/>
    <property type="match status" value="1"/>
</dbReference>
<evidence type="ECO:0000313" key="4">
    <source>
        <dbReference type="Proteomes" id="UP000008037"/>
    </source>
</evidence>
<dbReference type="GO" id="GO:0046872">
    <property type="term" value="F:metal ion binding"/>
    <property type="evidence" value="ECO:0007669"/>
    <property type="project" value="UniProtKB-KW"/>
</dbReference>
<dbReference type="STRING" id="1237085.Ngar_c14070"/>
<dbReference type="Pfam" id="PF07883">
    <property type="entry name" value="Cupin_2"/>
    <property type="match status" value="1"/>
</dbReference>
<dbReference type="InterPro" id="IPR011051">
    <property type="entry name" value="RmlC_Cupin_sf"/>
</dbReference>
<evidence type="ECO:0000256" key="1">
    <source>
        <dbReference type="ARBA" id="ARBA00022723"/>
    </source>
</evidence>
<accession>K0IHG5</accession>
<dbReference type="GeneID" id="13797666"/>
<protein>
    <submittedName>
        <fullName evidence="3">Cupin domain-containing protein</fullName>
    </submittedName>
</protein>
<dbReference type="AlphaFoldDB" id="K0IHG5"/>
<keyword evidence="1" id="KW-0479">Metal-binding</keyword>
<dbReference type="Gene3D" id="2.60.120.10">
    <property type="entry name" value="Jelly Rolls"/>
    <property type="match status" value="1"/>
</dbReference>
<dbReference type="PATRIC" id="fig|1237085.11.peg.1370"/>
<proteinExistence type="predicted"/>
<evidence type="ECO:0000259" key="2">
    <source>
        <dbReference type="Pfam" id="PF07883"/>
    </source>
</evidence>
<dbReference type="InterPro" id="IPR014710">
    <property type="entry name" value="RmlC-like_jellyroll"/>
</dbReference>
<evidence type="ECO:0000313" key="3">
    <source>
        <dbReference type="EMBL" id="AFU58343.1"/>
    </source>
</evidence>
<dbReference type="RefSeq" id="WP_015018880.1">
    <property type="nucleotide sequence ID" value="NC_018719.1"/>
</dbReference>
<reference evidence="3 4" key="1">
    <citation type="journal article" date="2012" name="Environ. Microbiol.">
        <title>The genome of the ammonia-oxidizing Candidatus Nitrososphaera gargensis: insights into metabolic versatility and environmental adaptations.</title>
        <authorList>
            <person name="Spang A."/>
            <person name="Poehlein A."/>
            <person name="Offre P."/>
            <person name="Zumbragel S."/>
            <person name="Haider S."/>
            <person name="Rychlik N."/>
            <person name="Nowka B."/>
            <person name="Schmeisser C."/>
            <person name="Lebedeva E.V."/>
            <person name="Rattei T."/>
            <person name="Bohm C."/>
            <person name="Schmid M."/>
            <person name="Galushko A."/>
            <person name="Hatzenpichler R."/>
            <person name="Weinmaier T."/>
            <person name="Daniel R."/>
            <person name="Schleper C."/>
            <person name="Spieck E."/>
            <person name="Streit W."/>
            <person name="Wagner M."/>
        </authorList>
    </citation>
    <scope>NUCLEOTIDE SEQUENCE [LARGE SCALE GENOMIC DNA]</scope>
    <source>
        <strain evidence="4">Ga9.2</strain>
    </source>
</reference>
<name>K0IHG5_NITGG</name>
<keyword evidence="4" id="KW-1185">Reference proteome</keyword>
<sequence length="110" mass="12542">MTEEKVFELEDLVAQLEKEGGYFLDFLKIRNLEAGIIVLHPGEKDTQEPHSADELYYVIEGSGFMELGRSKWQPVKKGSIIFVPAGMHHRFYGNTEDLVVLYMFAEESTG</sequence>
<dbReference type="PANTHER" id="PTHR35848">
    <property type="entry name" value="OXALATE-BINDING PROTEIN"/>
    <property type="match status" value="1"/>
</dbReference>
<dbReference type="InterPro" id="IPR051610">
    <property type="entry name" value="GPI/OXD"/>
</dbReference>
<dbReference type="InParanoid" id="K0IHG5"/>